<dbReference type="RefSeq" id="WP_338239629.1">
    <property type="nucleotide sequence ID" value="NZ_BQKE01000006.1"/>
</dbReference>
<accession>A0AAN5AML3</accession>
<evidence type="ECO:0000256" key="1">
    <source>
        <dbReference type="ARBA" id="ARBA00023015"/>
    </source>
</evidence>
<reference evidence="4 5" key="1">
    <citation type="submission" date="2021-12" db="EMBL/GenBank/DDBJ databases">
        <title>Genome sequencing of bacteria with rrn-lacking chromosome and rrn-plasmid.</title>
        <authorList>
            <person name="Anda M."/>
            <person name="Iwasaki W."/>
        </authorList>
    </citation>
    <scope>NUCLEOTIDE SEQUENCE [LARGE SCALE GENOMIC DNA]</scope>
    <source>
        <strain evidence="4 5">NBRC 15940</strain>
    </source>
</reference>
<dbReference type="InterPro" id="IPR018060">
    <property type="entry name" value="HTH_AraC"/>
</dbReference>
<dbReference type="SUPFAM" id="SSF46689">
    <property type="entry name" value="Homeodomain-like"/>
    <property type="match status" value="1"/>
</dbReference>
<dbReference type="AlphaFoldDB" id="A0AAN5AML3"/>
<keyword evidence="1" id="KW-0805">Transcription regulation</keyword>
<dbReference type="PANTHER" id="PTHR47893:SF1">
    <property type="entry name" value="REGULATORY PROTEIN PCHR"/>
    <property type="match status" value="1"/>
</dbReference>
<dbReference type="InterPro" id="IPR053142">
    <property type="entry name" value="PchR_regulatory_protein"/>
</dbReference>
<dbReference type="GO" id="GO:0003700">
    <property type="term" value="F:DNA-binding transcription factor activity"/>
    <property type="evidence" value="ECO:0007669"/>
    <property type="project" value="InterPro"/>
</dbReference>
<organism evidence="4 5">
    <name type="scientific">Persicobacter diffluens</name>
    <dbReference type="NCBI Taxonomy" id="981"/>
    <lineage>
        <taxon>Bacteria</taxon>
        <taxon>Pseudomonadati</taxon>
        <taxon>Bacteroidota</taxon>
        <taxon>Cytophagia</taxon>
        <taxon>Cytophagales</taxon>
        <taxon>Persicobacteraceae</taxon>
        <taxon>Persicobacter</taxon>
    </lineage>
</organism>
<evidence type="ECO:0000259" key="3">
    <source>
        <dbReference type="PROSITE" id="PS01124"/>
    </source>
</evidence>
<dbReference type="Proteomes" id="UP001310022">
    <property type="component" value="Unassembled WGS sequence"/>
</dbReference>
<dbReference type="InterPro" id="IPR009057">
    <property type="entry name" value="Homeodomain-like_sf"/>
</dbReference>
<evidence type="ECO:0000313" key="4">
    <source>
        <dbReference type="EMBL" id="GJM64569.1"/>
    </source>
</evidence>
<dbReference type="SMART" id="SM00342">
    <property type="entry name" value="HTH_ARAC"/>
    <property type="match status" value="1"/>
</dbReference>
<dbReference type="PROSITE" id="PS01124">
    <property type="entry name" value="HTH_ARAC_FAMILY_2"/>
    <property type="match status" value="1"/>
</dbReference>
<keyword evidence="2" id="KW-0804">Transcription</keyword>
<dbReference type="Gene3D" id="1.10.10.60">
    <property type="entry name" value="Homeodomain-like"/>
    <property type="match status" value="1"/>
</dbReference>
<protein>
    <recommendedName>
        <fullName evidence="3">HTH araC/xylS-type domain-containing protein</fullName>
    </recommendedName>
</protein>
<proteinExistence type="predicted"/>
<dbReference type="PANTHER" id="PTHR47893">
    <property type="entry name" value="REGULATORY PROTEIN PCHR"/>
    <property type="match status" value="1"/>
</dbReference>
<evidence type="ECO:0000256" key="2">
    <source>
        <dbReference type="ARBA" id="ARBA00023163"/>
    </source>
</evidence>
<dbReference type="EMBL" id="BQKE01000006">
    <property type="protein sequence ID" value="GJM64569.1"/>
    <property type="molecule type" value="Genomic_DNA"/>
</dbReference>
<name>A0AAN5AML3_9BACT</name>
<dbReference type="GO" id="GO:0043565">
    <property type="term" value="F:sequence-specific DNA binding"/>
    <property type="evidence" value="ECO:0007669"/>
    <property type="project" value="InterPro"/>
</dbReference>
<comment type="caution">
    <text evidence="4">The sequence shown here is derived from an EMBL/GenBank/DDBJ whole genome shotgun (WGS) entry which is preliminary data.</text>
</comment>
<sequence>MDSTDTPKIEFKSIASYKNFEALTQKFGGSWDGNILAIDHPYFNIQVHYFQFLNDIHIDLCTMETFHQVNFIQAPPKDQQYVYVRVGFSGLIVDLGKENEFENHGVFIYSSNQHFEIEYPPGVKSRWIVIKFPVHMGSAFTKRQQFEFKKRIEDPNPWIYYFPLDAEIEAYVKQIFDHGTRSEGRHVVPFSKALDIMGVIKEKFDQEDHGHADHRIHPEDLKRVIIIKNQILSNMNTAPRLEDLSIEHGISVSKLNRLFKNVFKLPLLKFYNTRKIEKVHQKILHSPDSLTQIAEEMGFAHMAHMSRVFKKHYGFPPSDLRKLSLS</sequence>
<feature type="domain" description="HTH araC/xylS-type" evidence="3">
    <location>
        <begin position="225"/>
        <end position="323"/>
    </location>
</feature>
<gene>
    <name evidence="4" type="ORF">PEDI_51210</name>
</gene>
<dbReference type="Pfam" id="PF12833">
    <property type="entry name" value="HTH_18"/>
    <property type="match status" value="1"/>
</dbReference>
<keyword evidence="5" id="KW-1185">Reference proteome</keyword>
<evidence type="ECO:0000313" key="5">
    <source>
        <dbReference type="Proteomes" id="UP001310022"/>
    </source>
</evidence>